<dbReference type="Proteomes" id="UP000324897">
    <property type="component" value="Unassembled WGS sequence"/>
</dbReference>
<comment type="caution">
    <text evidence="2">The sequence shown here is derived from an EMBL/GenBank/DDBJ whole genome shotgun (WGS) entry which is preliminary data.</text>
</comment>
<feature type="compositionally biased region" description="Basic and acidic residues" evidence="1">
    <location>
        <begin position="69"/>
        <end position="78"/>
    </location>
</feature>
<organism evidence="2 3">
    <name type="scientific">Eragrostis curvula</name>
    <name type="common">weeping love grass</name>
    <dbReference type="NCBI Taxonomy" id="38414"/>
    <lineage>
        <taxon>Eukaryota</taxon>
        <taxon>Viridiplantae</taxon>
        <taxon>Streptophyta</taxon>
        <taxon>Embryophyta</taxon>
        <taxon>Tracheophyta</taxon>
        <taxon>Spermatophyta</taxon>
        <taxon>Magnoliopsida</taxon>
        <taxon>Liliopsida</taxon>
        <taxon>Poales</taxon>
        <taxon>Poaceae</taxon>
        <taxon>PACMAD clade</taxon>
        <taxon>Chloridoideae</taxon>
        <taxon>Eragrostideae</taxon>
        <taxon>Eragrostidinae</taxon>
        <taxon>Eragrostis</taxon>
    </lineage>
</organism>
<sequence length="283" mass="31652">MPATTASCGVAPAVLLWTVEFGSKPRRAFWPGGKNGLKWFFLANVARRTYSMVNSEKSPRRMETGHVEKVKSASHEVHGTSVDEWDSWNPPYPPRRPAPPGLDLQSHAKLINEWCAEVNEVIATSRRTQIIIPDRTPEVFYEHGMQVPNDVQLPRNEVIHHVSSILQDNGFGPSGEDVDIGNLSHYEYASSEVSPNKHVKAAPGIPCQHSKAEKVIPAVHVSTLEEPENSRNKLADQGSPLIQDVNLPLVGRNKTSDVIKTSRRLSLDILRFIKLLERWPRKS</sequence>
<keyword evidence="3" id="KW-1185">Reference proteome</keyword>
<dbReference type="Gramene" id="TVU14598">
    <property type="protein sequence ID" value="TVU14598"/>
    <property type="gene ID" value="EJB05_38074"/>
</dbReference>
<evidence type="ECO:0000313" key="3">
    <source>
        <dbReference type="Proteomes" id="UP000324897"/>
    </source>
</evidence>
<reference evidence="2 3" key="1">
    <citation type="journal article" date="2019" name="Sci. Rep.">
        <title>A high-quality genome of Eragrostis curvula grass provides insights into Poaceae evolution and supports new strategies to enhance forage quality.</title>
        <authorList>
            <person name="Carballo J."/>
            <person name="Santos B.A.C.M."/>
            <person name="Zappacosta D."/>
            <person name="Garbus I."/>
            <person name="Selva J.P."/>
            <person name="Gallo C.A."/>
            <person name="Diaz A."/>
            <person name="Albertini E."/>
            <person name="Caccamo M."/>
            <person name="Echenique V."/>
        </authorList>
    </citation>
    <scope>NUCLEOTIDE SEQUENCE [LARGE SCALE GENOMIC DNA]</scope>
    <source>
        <strain evidence="3">cv. Victoria</strain>
        <tissue evidence="2">Leaf</tissue>
    </source>
</reference>
<evidence type="ECO:0000313" key="2">
    <source>
        <dbReference type="EMBL" id="TVU14598.1"/>
    </source>
</evidence>
<accession>A0A5J9TUW6</accession>
<gene>
    <name evidence="2" type="ORF">EJB05_38074</name>
</gene>
<protein>
    <submittedName>
        <fullName evidence="2">Uncharacterized protein</fullName>
    </submittedName>
</protein>
<evidence type="ECO:0000256" key="1">
    <source>
        <dbReference type="SAM" id="MobiDB-lite"/>
    </source>
</evidence>
<name>A0A5J9TUW6_9POAL</name>
<dbReference type="EMBL" id="RWGY01000031">
    <property type="protein sequence ID" value="TVU14598.1"/>
    <property type="molecule type" value="Genomic_DNA"/>
</dbReference>
<dbReference type="AlphaFoldDB" id="A0A5J9TUW6"/>
<feature type="region of interest" description="Disordered" evidence="1">
    <location>
        <begin position="69"/>
        <end position="97"/>
    </location>
</feature>
<proteinExistence type="predicted"/>
<feature type="non-terminal residue" evidence="2">
    <location>
        <position position="1"/>
    </location>
</feature>